<gene>
    <name evidence="15" type="ORF">H7B90_09110</name>
</gene>
<feature type="transmembrane region" description="Helical" evidence="12">
    <location>
        <begin position="209"/>
        <end position="235"/>
    </location>
</feature>
<dbReference type="InterPro" id="IPR001789">
    <property type="entry name" value="Sig_transdc_resp-reg_receiver"/>
</dbReference>
<dbReference type="SMART" id="SM00388">
    <property type="entry name" value="HisKA"/>
    <property type="match status" value="1"/>
</dbReference>
<evidence type="ECO:0000256" key="6">
    <source>
        <dbReference type="ARBA" id="ARBA00022741"/>
    </source>
</evidence>
<dbReference type="InterPro" id="IPR011006">
    <property type="entry name" value="CheY-like_superfamily"/>
</dbReference>
<keyword evidence="12" id="KW-0812">Transmembrane</keyword>
<comment type="catalytic activity">
    <reaction evidence="1">
        <text>ATP + protein L-histidine = ADP + protein N-phospho-L-histidine.</text>
        <dbReference type="EC" id="2.7.13.3"/>
    </reaction>
</comment>
<evidence type="ECO:0000256" key="11">
    <source>
        <dbReference type="SAM" id="MobiDB-lite"/>
    </source>
</evidence>
<dbReference type="CDD" id="cd17574">
    <property type="entry name" value="REC_OmpR"/>
    <property type="match status" value="1"/>
</dbReference>
<dbReference type="SMART" id="SM00387">
    <property type="entry name" value="HATPase_c"/>
    <property type="match status" value="2"/>
</dbReference>
<evidence type="ECO:0000313" key="15">
    <source>
        <dbReference type="EMBL" id="MBB6691556.1"/>
    </source>
</evidence>
<dbReference type="Proteomes" id="UP000553776">
    <property type="component" value="Unassembled WGS sequence"/>
</dbReference>
<keyword evidence="6" id="KW-0547">Nucleotide-binding</keyword>
<dbReference type="Gene3D" id="1.10.287.130">
    <property type="match status" value="1"/>
</dbReference>
<keyword evidence="12" id="KW-1133">Transmembrane helix</keyword>
<evidence type="ECO:0000256" key="3">
    <source>
        <dbReference type="ARBA" id="ARBA00012438"/>
    </source>
</evidence>
<dbReference type="InterPro" id="IPR003594">
    <property type="entry name" value="HATPase_dom"/>
</dbReference>
<dbReference type="Pfam" id="PF02518">
    <property type="entry name" value="HATPase_c"/>
    <property type="match status" value="2"/>
</dbReference>
<accession>A0A841TTD7</accession>
<feature type="modified residue" description="4-aspartylphosphate" evidence="10">
    <location>
        <position position="756"/>
    </location>
</feature>
<dbReference type="AlphaFoldDB" id="A0A841TTD7"/>
<feature type="domain" description="Histidine kinase" evidence="13">
    <location>
        <begin position="438"/>
        <end position="654"/>
    </location>
</feature>
<dbReference type="InterPro" id="IPR011623">
    <property type="entry name" value="7TMR_DISM_rcpt_extracell_dom1"/>
</dbReference>
<feature type="transmembrane region" description="Helical" evidence="12">
    <location>
        <begin position="306"/>
        <end position="327"/>
    </location>
</feature>
<sequence length="1041" mass="116628">MKRTVAIVLIYIAVLAGLRWIWYDQFGPKADYPQAVQGVLDLRGVDLERYGTIPLDGEWEFYPGQLRTGDDFAGVAAASASKRYVRVPGNAGGSLTESERSALYGYGTYRLRILVDRPLNEPYQLWIQKIEASSQVEINGEVSPPSGQPANRAENYKPRAGSYTVAYDGGNSREIDVIIRMANFDRPYQGGIVRSILFGPQSAVDTERWYSIGFQLVAFVIMLLHGLYALILYFFNPRVKALLFFLALLLLVALSIACSNDRILLQWVPLNYAWTLKLTVLSYVGLSFFILLMTRIFFGKNRPGKLFYGYACLFGLYVLFVLVAPARYIDWTLYYRIFTFLYLFPVLWFFLLVVRVTLRRQEGAVFLLCVAIAIVSSVVWGIEPLNTPPVYYPVDMIAAIVCFSAFWFRQYFRQSEENAALNERLRAADKMKDRFLANTSHELRTPLHGVINIAQTVLSREKQSLDPRSAKEMELLITVSRRMSHLLNDLLDVVRLQEERIALRLEPLRVQSVASGVIGMLEFLTEGKPIRLRTEIGEGMPPVLADEKRLVQILFNLVHNAIKYSEEGTIVVSADVRGREAVIRVADTGAGMDARTAERVFEPYEQGRHSEGGGSIGLGLSICKQLVELHGGTLTVQSRVGEGSVFSFTLPLAEDGVEPAPETGGGESEREREPGLSAVREVAAALETSAAGIAPESLHLTSGGQVNLLVVDDDPVNLQVLKGIFSEFPYRVHAASSAREALECLNAEPWDLLIADVMMPQMSGYELARIVRERFNVSELPILLLTARSQPEDIYAGFLSGANDYVVKPVDALELKYRVWSLTTLKRSVDERLRMEAAYLQAQIHPHFLFNALNSILALSEVDTERMRELGDAFALYLRISIDYMNTEQVVPLAYELELVRSYLYIEKARFEDRLAVEWDIDPEAAGMLLPPLTIQPLVENAVKHGLLSRAKGGRLDVRIRKQGANASIEVKDNGKGMTEEEIRQLRLDDRSGAGGIGLRNTNRRLTQRYGRGLEIRSAPDEGTSVSFVVPLPDNRIEPKE</sequence>
<dbReference type="GO" id="GO:0000155">
    <property type="term" value="F:phosphorelay sensor kinase activity"/>
    <property type="evidence" value="ECO:0007669"/>
    <property type="project" value="InterPro"/>
</dbReference>
<dbReference type="PRINTS" id="PR00344">
    <property type="entry name" value="BCTRLSENSOR"/>
</dbReference>
<dbReference type="Pfam" id="PF07695">
    <property type="entry name" value="7TMR-DISM_7TM"/>
    <property type="match status" value="1"/>
</dbReference>
<keyword evidence="4 10" id="KW-0597">Phosphoprotein</keyword>
<evidence type="ECO:0000256" key="9">
    <source>
        <dbReference type="ARBA" id="ARBA00023012"/>
    </source>
</evidence>
<dbReference type="RefSeq" id="WP_185135546.1">
    <property type="nucleotide sequence ID" value="NZ_JACJVR010000031.1"/>
</dbReference>
<dbReference type="PANTHER" id="PTHR43547">
    <property type="entry name" value="TWO-COMPONENT HISTIDINE KINASE"/>
    <property type="match status" value="1"/>
</dbReference>
<feature type="region of interest" description="Disordered" evidence="11">
    <location>
        <begin position="655"/>
        <end position="676"/>
    </location>
</feature>
<evidence type="ECO:0000256" key="8">
    <source>
        <dbReference type="ARBA" id="ARBA00022840"/>
    </source>
</evidence>
<dbReference type="SUPFAM" id="SSF47384">
    <property type="entry name" value="Homodimeric domain of signal transducing histidine kinase"/>
    <property type="match status" value="1"/>
</dbReference>
<dbReference type="GO" id="GO:0005524">
    <property type="term" value="F:ATP binding"/>
    <property type="evidence" value="ECO:0007669"/>
    <property type="project" value="UniProtKB-KW"/>
</dbReference>
<evidence type="ECO:0000256" key="1">
    <source>
        <dbReference type="ARBA" id="ARBA00000085"/>
    </source>
</evidence>
<dbReference type="Gene3D" id="3.40.50.2300">
    <property type="match status" value="1"/>
</dbReference>
<evidence type="ECO:0000259" key="14">
    <source>
        <dbReference type="PROSITE" id="PS50110"/>
    </source>
</evidence>
<evidence type="ECO:0000256" key="5">
    <source>
        <dbReference type="ARBA" id="ARBA00022679"/>
    </source>
</evidence>
<dbReference type="EMBL" id="JACJVR010000031">
    <property type="protein sequence ID" value="MBB6691556.1"/>
    <property type="molecule type" value="Genomic_DNA"/>
</dbReference>
<feature type="transmembrane region" description="Helical" evidence="12">
    <location>
        <begin position="272"/>
        <end position="294"/>
    </location>
</feature>
<dbReference type="SMART" id="SM00448">
    <property type="entry name" value="REC"/>
    <property type="match status" value="1"/>
</dbReference>
<dbReference type="Pfam" id="PF00512">
    <property type="entry name" value="HisKA"/>
    <property type="match status" value="1"/>
</dbReference>
<evidence type="ECO:0000256" key="2">
    <source>
        <dbReference type="ARBA" id="ARBA00004651"/>
    </source>
</evidence>
<dbReference type="Pfam" id="PF00072">
    <property type="entry name" value="Response_reg"/>
    <property type="match status" value="1"/>
</dbReference>
<dbReference type="FunFam" id="3.30.565.10:FF:000006">
    <property type="entry name" value="Sensor histidine kinase WalK"/>
    <property type="match status" value="1"/>
</dbReference>
<dbReference type="Pfam" id="PF06580">
    <property type="entry name" value="His_kinase"/>
    <property type="match status" value="1"/>
</dbReference>
<dbReference type="PROSITE" id="PS50110">
    <property type="entry name" value="RESPONSE_REGULATORY"/>
    <property type="match status" value="1"/>
</dbReference>
<dbReference type="Gene3D" id="3.30.565.10">
    <property type="entry name" value="Histidine kinase-like ATPase, C-terminal domain"/>
    <property type="match status" value="2"/>
</dbReference>
<evidence type="ECO:0000256" key="7">
    <source>
        <dbReference type="ARBA" id="ARBA00022777"/>
    </source>
</evidence>
<keyword evidence="5" id="KW-0808">Transferase</keyword>
<evidence type="ECO:0000313" key="16">
    <source>
        <dbReference type="Proteomes" id="UP000553776"/>
    </source>
</evidence>
<dbReference type="InterPro" id="IPR010559">
    <property type="entry name" value="Sig_transdc_His_kin_internal"/>
</dbReference>
<evidence type="ECO:0000256" key="12">
    <source>
        <dbReference type="SAM" id="Phobius"/>
    </source>
</evidence>
<protein>
    <recommendedName>
        <fullName evidence="3">histidine kinase</fullName>
        <ecNumber evidence="3">2.7.13.3</ecNumber>
    </recommendedName>
</protein>
<dbReference type="InterPro" id="IPR036890">
    <property type="entry name" value="HATPase_C_sf"/>
</dbReference>
<keyword evidence="9" id="KW-0902">Two-component regulatory system</keyword>
<comment type="subcellular location">
    <subcellularLocation>
        <location evidence="2">Cell membrane</location>
        <topology evidence="2">Multi-pass membrane protein</topology>
    </subcellularLocation>
</comment>
<dbReference type="CDD" id="cd00082">
    <property type="entry name" value="HisKA"/>
    <property type="match status" value="1"/>
</dbReference>
<comment type="caution">
    <text evidence="15">The sequence shown here is derived from an EMBL/GenBank/DDBJ whole genome shotgun (WGS) entry which is preliminary data.</text>
</comment>
<feature type="transmembrane region" description="Helical" evidence="12">
    <location>
        <begin position="242"/>
        <end position="260"/>
    </location>
</feature>
<reference evidence="15 16" key="1">
    <citation type="submission" date="2020-08" db="EMBL/GenBank/DDBJ databases">
        <title>Cohnella phylogeny.</title>
        <authorList>
            <person name="Dunlap C."/>
        </authorList>
    </citation>
    <scope>NUCLEOTIDE SEQUENCE [LARGE SCALE GENOMIC DNA]</scope>
    <source>
        <strain evidence="15 16">DSM 25239</strain>
    </source>
</reference>
<proteinExistence type="predicted"/>
<keyword evidence="16" id="KW-1185">Reference proteome</keyword>
<dbReference type="GO" id="GO:0005886">
    <property type="term" value="C:plasma membrane"/>
    <property type="evidence" value="ECO:0007669"/>
    <property type="project" value="UniProtKB-SubCell"/>
</dbReference>
<dbReference type="SUPFAM" id="SSF52172">
    <property type="entry name" value="CheY-like"/>
    <property type="match status" value="1"/>
</dbReference>
<evidence type="ECO:0000259" key="13">
    <source>
        <dbReference type="PROSITE" id="PS50109"/>
    </source>
</evidence>
<feature type="transmembrane region" description="Helical" evidence="12">
    <location>
        <begin position="365"/>
        <end position="383"/>
    </location>
</feature>
<organism evidence="15 16">
    <name type="scientific">Cohnella xylanilytica</name>
    <dbReference type="NCBI Taxonomy" id="557555"/>
    <lineage>
        <taxon>Bacteria</taxon>
        <taxon>Bacillati</taxon>
        <taxon>Bacillota</taxon>
        <taxon>Bacilli</taxon>
        <taxon>Bacillales</taxon>
        <taxon>Paenibacillaceae</taxon>
        <taxon>Cohnella</taxon>
    </lineage>
</organism>
<dbReference type="SUPFAM" id="SSF55874">
    <property type="entry name" value="ATPase domain of HSP90 chaperone/DNA topoisomerase II/histidine kinase"/>
    <property type="match status" value="2"/>
</dbReference>
<keyword evidence="7" id="KW-0418">Kinase</keyword>
<keyword evidence="12" id="KW-0472">Membrane</keyword>
<keyword evidence="8" id="KW-0067">ATP-binding</keyword>
<evidence type="ECO:0000256" key="4">
    <source>
        <dbReference type="ARBA" id="ARBA00022553"/>
    </source>
</evidence>
<name>A0A841TTD7_9BACL</name>
<dbReference type="EC" id="2.7.13.3" evidence="3"/>
<feature type="domain" description="Histidine kinase" evidence="13">
    <location>
        <begin position="935"/>
        <end position="1034"/>
    </location>
</feature>
<dbReference type="InterPro" id="IPR036097">
    <property type="entry name" value="HisK_dim/P_sf"/>
</dbReference>
<feature type="domain" description="Response regulatory" evidence="14">
    <location>
        <begin position="707"/>
        <end position="823"/>
    </location>
</feature>
<dbReference type="InterPro" id="IPR003661">
    <property type="entry name" value="HisK_dim/P_dom"/>
</dbReference>
<dbReference type="InterPro" id="IPR005467">
    <property type="entry name" value="His_kinase_dom"/>
</dbReference>
<dbReference type="InterPro" id="IPR004358">
    <property type="entry name" value="Sig_transdc_His_kin-like_C"/>
</dbReference>
<evidence type="ECO:0000256" key="10">
    <source>
        <dbReference type="PROSITE-ProRule" id="PRU00169"/>
    </source>
</evidence>
<dbReference type="PROSITE" id="PS50109">
    <property type="entry name" value="HIS_KIN"/>
    <property type="match status" value="2"/>
</dbReference>
<dbReference type="PANTHER" id="PTHR43547:SF2">
    <property type="entry name" value="HYBRID SIGNAL TRANSDUCTION HISTIDINE KINASE C"/>
    <property type="match status" value="1"/>
</dbReference>
<feature type="transmembrane region" description="Helical" evidence="12">
    <location>
        <begin position="333"/>
        <end position="353"/>
    </location>
</feature>